<dbReference type="InterPro" id="IPR017501">
    <property type="entry name" value="Phage_infect_YhgE_C"/>
</dbReference>
<feature type="domain" description="ABC-2 type transporter transmembrane" evidence="6">
    <location>
        <begin position="28"/>
        <end position="161"/>
    </location>
</feature>
<dbReference type="OrthoDB" id="9811483at2"/>
<dbReference type="NCBIfam" id="TIGR03061">
    <property type="entry name" value="pip_yhgE_Nterm"/>
    <property type="match status" value="1"/>
</dbReference>
<dbReference type="GO" id="GO:0016020">
    <property type="term" value="C:membrane"/>
    <property type="evidence" value="ECO:0007669"/>
    <property type="project" value="UniProtKB-SubCell"/>
</dbReference>
<dbReference type="KEGG" id="mvd:AWU67_16205"/>
<dbReference type="Gene3D" id="3.40.1710.10">
    <property type="entry name" value="abc type-2 transporter like domain"/>
    <property type="match status" value="1"/>
</dbReference>
<dbReference type="Proteomes" id="UP000058305">
    <property type="component" value="Chromosome"/>
</dbReference>
<feature type="domain" description="ABC-2 type transporter transmembrane" evidence="6">
    <location>
        <begin position="388"/>
        <end position="611"/>
    </location>
</feature>
<dbReference type="NCBIfam" id="TIGR03062">
    <property type="entry name" value="pip_yhgE_Cterm"/>
    <property type="match status" value="1"/>
</dbReference>
<feature type="transmembrane region" description="Helical" evidence="5">
    <location>
        <begin position="537"/>
        <end position="556"/>
    </location>
</feature>
<dbReference type="PANTHER" id="PTHR43077">
    <property type="entry name" value="TRANSPORT PERMEASE YVFS-RELATED"/>
    <property type="match status" value="1"/>
</dbReference>
<dbReference type="PANTHER" id="PTHR43077:SF10">
    <property type="entry name" value="TRANSPORT PERMEASE PROTEIN"/>
    <property type="match status" value="1"/>
</dbReference>
<evidence type="ECO:0000313" key="8">
    <source>
        <dbReference type="Proteomes" id="UP000058305"/>
    </source>
</evidence>
<dbReference type="GO" id="GO:0140359">
    <property type="term" value="F:ABC-type transporter activity"/>
    <property type="evidence" value="ECO:0007669"/>
    <property type="project" value="InterPro"/>
</dbReference>
<feature type="transmembrane region" description="Helical" evidence="5">
    <location>
        <begin position="21"/>
        <end position="41"/>
    </location>
</feature>
<evidence type="ECO:0000256" key="4">
    <source>
        <dbReference type="ARBA" id="ARBA00023136"/>
    </source>
</evidence>
<dbReference type="NCBIfam" id="TIGR03057">
    <property type="entry name" value="xxxLxxG_by_4"/>
    <property type="match status" value="3"/>
</dbReference>
<reference evidence="7 8" key="1">
    <citation type="journal article" date="2016" name="J. Biotechnol.">
        <title>First complete genome sequence of a species in the genus Microterricola, an extremophilic cold active enzyme producing bacterial strain ERGS5:02 isolated from Sikkim Himalaya.</title>
        <authorList>
            <person name="Himanshu"/>
            <person name="Swarnkar M.K."/>
            <person name="Singh D."/>
            <person name="Kumar R."/>
        </authorList>
    </citation>
    <scope>NUCLEOTIDE SEQUENCE [LARGE SCALE GENOMIC DNA]</scope>
    <source>
        <strain evidence="7 8">ERGS5:02</strain>
    </source>
</reference>
<dbReference type="InterPro" id="IPR017500">
    <property type="entry name" value="Phage_infect_YhgE_N"/>
</dbReference>
<keyword evidence="8" id="KW-1185">Reference proteome</keyword>
<protein>
    <recommendedName>
        <fullName evidence="6">ABC-2 type transporter transmembrane domain-containing protein</fullName>
    </recommendedName>
</protein>
<dbReference type="EMBL" id="CP014145">
    <property type="protein sequence ID" value="AMB60147.1"/>
    <property type="molecule type" value="Genomic_DNA"/>
</dbReference>
<organism evidence="7 8">
    <name type="scientific">Microterricola viridarii</name>
    <dbReference type="NCBI Taxonomy" id="412690"/>
    <lineage>
        <taxon>Bacteria</taxon>
        <taxon>Bacillati</taxon>
        <taxon>Actinomycetota</taxon>
        <taxon>Actinomycetes</taxon>
        <taxon>Micrococcales</taxon>
        <taxon>Microbacteriaceae</taxon>
        <taxon>Microterricola</taxon>
    </lineage>
</organism>
<feature type="transmembrane region" description="Helical" evidence="5">
    <location>
        <begin position="507"/>
        <end position="530"/>
    </location>
</feature>
<feature type="transmembrane region" description="Helical" evidence="5">
    <location>
        <begin position="476"/>
        <end position="501"/>
    </location>
</feature>
<dbReference type="Gene3D" id="1.10.287.950">
    <property type="entry name" value="Methyl-accepting chemotaxis protein"/>
    <property type="match status" value="1"/>
</dbReference>
<sequence>MKIPQMVATEFRRLTRSTMPILALLALSIVPLLYGGLYLWANQNPYDKLNEIPVALVVEDTGAEAASGPVNYGEQIATELLADATFAWHRVTAAEAKAGIDSSRYDFSVTFPADFSARLLSTASSDPQQASVILTTDDANGYLSATIAGQAIKEIQRQIVAAVNKQAATQFLDGLATIRGDLVTAVDGTDQLVAGAAQASSGAAALASGTAQIATGAATLRDGLGTLAGGAAALPDATSRLAGGADQVAAGNAEIARIADEIGGVTQGVVNDLPAVRADIAARLSAAGLSEAQVAAALAALDQIGARIDDGNARVQGAVGKLDELASGSEQVAAGATELADRAPALAQGAQDAATGAATLADGAGQAASGAATLSAGLPALHSGLESLASGLGNGVNQIPDSTAESRQRQAQAISDPVAIDTSQVAAAGTYGAGLAPFFIALAAWIGIYALFLIVKPVSHRAITALHSPIKIAAAGWLTPAIIGTLQMAGLFFVVAVALGFNFSNPLGSYGIMALSSLVFTAIILALNVWLGSVGQFIGLVMMVLQLVTAGGTFPWQTLPAPLAWLHHIFPMSYTVDAIRQLMYGGEVSRAWADVGVLVSWGAVAFVLAALGVARMTHFRTLRDLEPSLIG</sequence>
<proteinExistence type="predicted"/>
<evidence type="ECO:0000259" key="6">
    <source>
        <dbReference type="Pfam" id="PF12698"/>
    </source>
</evidence>
<reference evidence="8" key="2">
    <citation type="submission" date="2016-01" db="EMBL/GenBank/DDBJ databases">
        <title>First complete genome sequence of a species in the genus Microterricola, an extremophilic cold active enzyme producing strain ERGS5:02 isolated from Sikkim Himalaya.</title>
        <authorList>
            <person name="Kumar R."/>
            <person name="Singh D."/>
            <person name="Swarnkar M.K."/>
        </authorList>
    </citation>
    <scope>NUCLEOTIDE SEQUENCE [LARGE SCALE GENOMIC DNA]</scope>
    <source>
        <strain evidence="8">ERGS5:02</strain>
    </source>
</reference>
<dbReference type="AlphaFoldDB" id="A0A0Y0PJR9"/>
<evidence type="ECO:0000256" key="5">
    <source>
        <dbReference type="SAM" id="Phobius"/>
    </source>
</evidence>
<feature type="transmembrane region" description="Helical" evidence="5">
    <location>
        <begin position="431"/>
        <end position="455"/>
    </location>
</feature>
<name>A0A0Y0PJR9_9MICO</name>
<keyword evidence="2 5" id="KW-0812">Transmembrane</keyword>
<comment type="subcellular location">
    <subcellularLocation>
        <location evidence="1">Membrane</location>
        <topology evidence="1">Multi-pass membrane protein</topology>
    </subcellularLocation>
</comment>
<dbReference type="SUPFAM" id="SSF58104">
    <property type="entry name" value="Methyl-accepting chemotaxis protein (MCP) signaling domain"/>
    <property type="match status" value="1"/>
</dbReference>
<dbReference type="Pfam" id="PF12698">
    <property type="entry name" value="ABC2_membrane_3"/>
    <property type="match status" value="2"/>
</dbReference>
<feature type="transmembrane region" description="Helical" evidence="5">
    <location>
        <begin position="591"/>
        <end position="614"/>
    </location>
</feature>
<keyword evidence="4 5" id="KW-0472">Membrane</keyword>
<evidence type="ECO:0000256" key="3">
    <source>
        <dbReference type="ARBA" id="ARBA00022989"/>
    </source>
</evidence>
<evidence type="ECO:0000313" key="7">
    <source>
        <dbReference type="EMBL" id="AMB60147.1"/>
    </source>
</evidence>
<dbReference type="RefSeq" id="WP_067231481.1">
    <property type="nucleotide sequence ID" value="NZ_CP014145.1"/>
</dbReference>
<dbReference type="InterPro" id="IPR013525">
    <property type="entry name" value="ABC2_TM"/>
</dbReference>
<evidence type="ECO:0000256" key="1">
    <source>
        <dbReference type="ARBA" id="ARBA00004141"/>
    </source>
</evidence>
<dbReference type="InterPro" id="IPR051328">
    <property type="entry name" value="T7SS_ABC-Transporter"/>
</dbReference>
<keyword evidence="3 5" id="KW-1133">Transmembrane helix</keyword>
<evidence type="ECO:0000256" key="2">
    <source>
        <dbReference type="ARBA" id="ARBA00022692"/>
    </source>
</evidence>
<accession>A0A0Y0PJR9</accession>
<gene>
    <name evidence="7" type="ORF">AWU67_16205</name>
</gene>
<dbReference type="InterPro" id="IPR023908">
    <property type="entry name" value="xxxLxxG_rpt"/>
</dbReference>